<name>A0AA40IUV3_CLONO</name>
<comment type="caution">
    <text evidence="1">The sequence shown here is derived from an EMBL/GenBank/DDBJ whole genome shotgun (WGS) entry which is preliminary data.</text>
</comment>
<keyword evidence="2" id="KW-1185">Reference proteome</keyword>
<dbReference type="EMBL" id="JENW01000041">
    <property type="protein sequence ID" value="KEI16858.1"/>
    <property type="molecule type" value="Genomic_DNA"/>
</dbReference>
<organism evidence="1 2">
    <name type="scientific">Clostridium novyi B str. ATCC 27606</name>
    <dbReference type="NCBI Taxonomy" id="1443123"/>
    <lineage>
        <taxon>Bacteria</taxon>
        <taxon>Bacillati</taxon>
        <taxon>Bacillota</taxon>
        <taxon>Clostridia</taxon>
        <taxon>Eubacteriales</taxon>
        <taxon>Clostridiaceae</taxon>
        <taxon>Clostridium</taxon>
    </lineage>
</organism>
<evidence type="ECO:0000313" key="2">
    <source>
        <dbReference type="Proteomes" id="UP000027770"/>
    </source>
</evidence>
<gene>
    <name evidence="1" type="ORF">Z959_08475</name>
</gene>
<sequence>MGKRTWTREEEQFLQDNLNSMTYCELSKTLKRKPGAIYQKAVRMDLEKDSAKKLKVDSLERELEFESRRKMHEFKFNLKKGQKVSLAIKENNRVLRKIKGQVVGKNKNFITLQALNYKESFLVSDFYSGVSQILD</sequence>
<reference evidence="1 2" key="1">
    <citation type="submission" date="2014-02" db="EMBL/GenBank/DDBJ databases">
        <title>Plasmidome dynamics in the species complex Clostridium novyi sensu lato converts strains of independent lineages into distinctly different pathogens.</title>
        <authorList>
            <person name="Skarin H."/>
            <person name="Segerman B."/>
        </authorList>
    </citation>
    <scope>NUCLEOTIDE SEQUENCE [LARGE SCALE GENOMIC DNA]</scope>
    <source>
        <strain evidence="1 2">ATCC 27606</strain>
    </source>
</reference>
<proteinExistence type="predicted"/>
<protein>
    <submittedName>
        <fullName evidence="1">Uncharacterized protein</fullName>
    </submittedName>
</protein>
<dbReference type="RefSeq" id="WP_187291582.1">
    <property type="nucleotide sequence ID" value="NZ_JENW01000041.1"/>
</dbReference>
<dbReference type="AlphaFoldDB" id="A0AA40IUV3"/>
<evidence type="ECO:0000313" key="1">
    <source>
        <dbReference type="EMBL" id="KEI16858.1"/>
    </source>
</evidence>
<accession>A0AA40IUV3</accession>
<dbReference type="Proteomes" id="UP000027770">
    <property type="component" value="Unassembled WGS sequence"/>
</dbReference>